<organism evidence="1 2">
    <name type="scientific">Vicia faba</name>
    <name type="common">Broad bean</name>
    <name type="synonym">Faba vulgaris</name>
    <dbReference type="NCBI Taxonomy" id="3906"/>
    <lineage>
        <taxon>Eukaryota</taxon>
        <taxon>Viridiplantae</taxon>
        <taxon>Streptophyta</taxon>
        <taxon>Embryophyta</taxon>
        <taxon>Tracheophyta</taxon>
        <taxon>Spermatophyta</taxon>
        <taxon>Magnoliopsida</taxon>
        <taxon>eudicotyledons</taxon>
        <taxon>Gunneridae</taxon>
        <taxon>Pentapetalae</taxon>
        <taxon>rosids</taxon>
        <taxon>fabids</taxon>
        <taxon>Fabales</taxon>
        <taxon>Fabaceae</taxon>
        <taxon>Papilionoideae</taxon>
        <taxon>50 kb inversion clade</taxon>
        <taxon>NPAAA clade</taxon>
        <taxon>Hologalegina</taxon>
        <taxon>IRL clade</taxon>
        <taxon>Fabeae</taxon>
        <taxon>Vicia</taxon>
    </lineage>
</organism>
<gene>
    <name evidence="1" type="ORF">VFH_II040160</name>
</gene>
<reference evidence="1 2" key="1">
    <citation type="submission" date="2023-01" db="EMBL/GenBank/DDBJ databases">
        <authorList>
            <person name="Kreplak J."/>
        </authorList>
    </citation>
    <scope>NUCLEOTIDE SEQUENCE [LARGE SCALE GENOMIC DNA]</scope>
</reference>
<accession>A0AAV0ZD16</accession>
<dbReference type="SUPFAM" id="SSF63418">
    <property type="entry name" value="MurE/MurF N-terminal domain"/>
    <property type="match status" value="1"/>
</dbReference>
<name>A0AAV0ZD16_VICFA</name>
<proteinExistence type="predicted"/>
<sequence>MTLVELLDESNMVPVSAYENSEVEISGIQHDFRLVTSGNLFVCCVRSKNDGHMFLREANKREVVIVKLTLITFTSLWKTISYKNLTSIEIEGISYAYDEGGLSAAESLEIYKETFWRVESESLFELLQKLPASETPPSCVIFYVFLLWTLDTHEKFIELALSKSEHLLHGLPKLALGDLPTFLYKYGSYPGYFDIVVNQFDNIDLANGGEKPPIWQDFVGIIVLLVINSTIISS</sequence>
<dbReference type="Gene3D" id="3.40.50.2000">
    <property type="entry name" value="Glycogen Phosphorylase B"/>
    <property type="match status" value="1"/>
</dbReference>
<keyword evidence="2" id="KW-1185">Reference proteome</keyword>
<evidence type="ECO:0000313" key="1">
    <source>
        <dbReference type="EMBL" id="CAI8596545.1"/>
    </source>
</evidence>
<evidence type="ECO:0000313" key="2">
    <source>
        <dbReference type="Proteomes" id="UP001157006"/>
    </source>
</evidence>
<dbReference type="AlphaFoldDB" id="A0AAV0ZD16"/>
<dbReference type="PANTHER" id="PTHR23135:SF4">
    <property type="entry name" value="UDP-N-ACETYLMURAMOYL-L-ALANYL-D-GLUTAMATE--2,6-DIAMINOPIMELATE LIGASE MURE HOMOLOG, CHLOROPLASTIC"/>
    <property type="match status" value="1"/>
</dbReference>
<dbReference type="EMBL" id="OX451737">
    <property type="protein sequence ID" value="CAI8596545.1"/>
    <property type="molecule type" value="Genomic_DNA"/>
</dbReference>
<dbReference type="Proteomes" id="UP001157006">
    <property type="component" value="Chromosome 2"/>
</dbReference>
<dbReference type="InterPro" id="IPR035911">
    <property type="entry name" value="MurE/MurF_N"/>
</dbReference>
<dbReference type="Gene3D" id="3.40.1390.10">
    <property type="entry name" value="MurE/MurF, N-terminal domain"/>
    <property type="match status" value="1"/>
</dbReference>
<protein>
    <submittedName>
        <fullName evidence="1">Uncharacterized protein</fullName>
    </submittedName>
</protein>
<dbReference type="PANTHER" id="PTHR23135">
    <property type="entry name" value="MUR LIGASE FAMILY MEMBER"/>
    <property type="match status" value="1"/>
</dbReference>